<gene>
    <name evidence="2" type="ORF">Premu_0053</name>
</gene>
<dbReference type="AlphaFoldDB" id="F8N592"/>
<dbReference type="PROSITE" id="PS50075">
    <property type="entry name" value="CARRIER"/>
    <property type="match status" value="1"/>
</dbReference>
<dbReference type="Pfam" id="PF00550">
    <property type="entry name" value="PP-binding"/>
    <property type="match status" value="1"/>
</dbReference>
<protein>
    <submittedName>
        <fullName evidence="2">Acyl carrier protein</fullName>
    </submittedName>
</protein>
<name>F8N592_9BACT</name>
<dbReference type="Proteomes" id="UP000002772">
    <property type="component" value="Unassembled WGS sequence"/>
</dbReference>
<dbReference type="eggNOG" id="COG0236">
    <property type="taxonomic scope" value="Bacteria"/>
</dbReference>
<organism evidence="2 3">
    <name type="scientific">Hallella multisaccharivorax DSM 17128</name>
    <dbReference type="NCBI Taxonomy" id="688246"/>
    <lineage>
        <taxon>Bacteria</taxon>
        <taxon>Pseudomonadati</taxon>
        <taxon>Bacteroidota</taxon>
        <taxon>Bacteroidia</taxon>
        <taxon>Bacteroidales</taxon>
        <taxon>Prevotellaceae</taxon>
        <taxon>Hallella</taxon>
    </lineage>
</organism>
<dbReference type="RefSeq" id="WP_007572160.1">
    <property type="nucleotide sequence ID" value="NZ_BPTS01000003.1"/>
</dbReference>
<evidence type="ECO:0000259" key="1">
    <source>
        <dbReference type="PROSITE" id="PS50075"/>
    </source>
</evidence>
<feature type="domain" description="Carrier" evidence="1">
    <location>
        <begin position="1"/>
        <end position="89"/>
    </location>
</feature>
<dbReference type="SUPFAM" id="SSF47336">
    <property type="entry name" value="ACP-like"/>
    <property type="match status" value="1"/>
</dbReference>
<dbReference type="Gene3D" id="1.10.1200.10">
    <property type="entry name" value="ACP-like"/>
    <property type="match status" value="1"/>
</dbReference>
<sequence>METEALKSQLKSDIVSSLSLINYKPEEIADDETIVGENGLGLDSIDILDLLTMVEKKYHVQVQNTNDAKKIFLNINTLTDFIQKNSPDA</sequence>
<dbReference type="STRING" id="688246.Premu_0053"/>
<keyword evidence="3" id="KW-1185">Reference proteome</keyword>
<dbReference type="InterPro" id="IPR036736">
    <property type="entry name" value="ACP-like_sf"/>
</dbReference>
<dbReference type="EMBL" id="GL945016">
    <property type="protein sequence ID" value="EGN58257.1"/>
    <property type="molecule type" value="Genomic_DNA"/>
</dbReference>
<evidence type="ECO:0000313" key="3">
    <source>
        <dbReference type="Proteomes" id="UP000002772"/>
    </source>
</evidence>
<reference evidence="3" key="1">
    <citation type="journal article" date="2011" name="Stand. Genomic Sci.">
        <title>Non-contiguous finished genome sequence of the opportunistic oral pathogen Prevotella multisaccharivorax type strain (PPPA20).</title>
        <authorList>
            <person name="Pati A."/>
            <person name="Gronow S."/>
            <person name="Lu M."/>
            <person name="Lapidus A."/>
            <person name="Nolan M."/>
            <person name="Lucas S."/>
            <person name="Hammon N."/>
            <person name="Deshpande S."/>
            <person name="Cheng J.F."/>
            <person name="Tapia R."/>
            <person name="Han C."/>
            <person name="Goodwin L."/>
            <person name="Pitluck S."/>
            <person name="Liolios K."/>
            <person name="Pagani I."/>
            <person name="Mavromatis K."/>
            <person name="Mikhailova N."/>
            <person name="Huntemann M."/>
            <person name="Chen A."/>
            <person name="Palaniappan K."/>
            <person name="Land M."/>
            <person name="Hauser L."/>
            <person name="Detter J.C."/>
            <person name="Brambilla E.M."/>
            <person name="Rohde M."/>
            <person name="Goker M."/>
            <person name="Woyke T."/>
            <person name="Bristow J."/>
            <person name="Eisen J.A."/>
            <person name="Markowitz V."/>
            <person name="Hugenholtz P."/>
            <person name="Kyrpides N.C."/>
            <person name="Klenk H.P."/>
            <person name="Ivanova N."/>
        </authorList>
    </citation>
    <scope>NUCLEOTIDE SEQUENCE [LARGE SCALE GENOMIC DNA]</scope>
    <source>
        <strain evidence="3">DSM 17128</strain>
    </source>
</reference>
<proteinExistence type="predicted"/>
<accession>F8N592</accession>
<dbReference type="HOGENOM" id="CLU_108696_14_2_10"/>
<dbReference type="InterPro" id="IPR009081">
    <property type="entry name" value="PP-bd_ACP"/>
</dbReference>
<evidence type="ECO:0000313" key="2">
    <source>
        <dbReference type="EMBL" id="EGN58257.1"/>
    </source>
</evidence>